<proteinExistence type="predicted"/>
<dbReference type="PANTHER" id="PTHR13318:SF190">
    <property type="entry name" value="PARTNER OF PAIRED, ISOFORM B"/>
    <property type="match status" value="1"/>
</dbReference>
<feature type="region of interest" description="Disordered" evidence="1">
    <location>
        <begin position="137"/>
        <end position="187"/>
    </location>
</feature>
<dbReference type="PANTHER" id="PTHR13318">
    <property type="entry name" value="PARTNER OF PAIRED, ISOFORM B-RELATED"/>
    <property type="match status" value="1"/>
</dbReference>
<evidence type="ECO:0000313" key="2">
    <source>
        <dbReference type="EMBL" id="KAJ1648418.1"/>
    </source>
</evidence>
<sequence length="720" mass="80119">MDNYDRTRGGTDGRSSGRRGQGNVIKGPHSALTDYLQEIGVSEHFRERRRREAEEREAEERQRSEAAAQASAEGEQTADAALAADMQQEEISAAEAGTSSQSARVRTRSRAYVPVAAAALDPVDETEEVVVSVADAEADTEAVEEQPVKAKGKKGKKKKKKGNDDSDYENEDEANYREGLNRSSARKGGRMKECEVCGKRFLQRGEHDESARILCAMCLNSINKAVGDQKAVSKRARETVTRAPVKQKKRMKKNAGGLLEYEPGLPSLQDLCVRAIAKNLDQVESFGDITAQSLKKLCRIICKMRTLDEQTLGLFLGPDKSSLTLYDCTKITRTGIQRIINECAHIQALDLEYCGRMDNTALIDLGMNLTNLTSLRLDGAFLISDEGWAALLRDCGPRLTSFRVRFTGFGLVAMRALTVHCPNLVDLCVSECIDFDDDCLATLSAPITDFEEQMQEPERVLRLLSDRRDRKGKSSGISMHPRDFRGSIPSWKPLSKLQKLDLARPHKPMSSQTASRVIRTLGAQLRVLDLSGFKDIDDLFILDTLDAHCQNLEELYLNECVSITPGAMAQFFHSQRQKAKVASKGYRRVGLGRCYMLTDSVIQELVLHSGATLTWLDLNSVDDNLSKYGLLALSGAIYKRHAGENDDSEEYVLEKQTSGCVNLEEIDLSWVRCTTDSTLDLILERCKKLETIKVYGCPYVTAFAPRRPGLRYIGRECDTL</sequence>
<dbReference type="InterPro" id="IPR006553">
    <property type="entry name" value="Leu-rich_rpt_Cys-con_subtyp"/>
</dbReference>
<keyword evidence="3" id="KW-1185">Reference proteome</keyword>
<feature type="compositionally biased region" description="Basic and acidic residues" evidence="1">
    <location>
        <begin position="1"/>
        <end position="11"/>
    </location>
</feature>
<keyword evidence="2" id="KW-0238">DNA-binding</keyword>
<feature type="compositionally biased region" description="Basic and acidic residues" evidence="1">
    <location>
        <begin position="41"/>
        <end position="64"/>
    </location>
</feature>
<dbReference type="GO" id="GO:0031146">
    <property type="term" value="P:SCF-dependent proteasomal ubiquitin-dependent protein catabolic process"/>
    <property type="evidence" value="ECO:0007669"/>
    <property type="project" value="TreeGrafter"/>
</dbReference>
<dbReference type="Proteomes" id="UP001145021">
    <property type="component" value="Unassembled WGS sequence"/>
</dbReference>
<dbReference type="GO" id="GO:0019005">
    <property type="term" value="C:SCF ubiquitin ligase complex"/>
    <property type="evidence" value="ECO:0007669"/>
    <property type="project" value="TreeGrafter"/>
</dbReference>
<protein>
    <submittedName>
        <fullName evidence="2">UV-damaged DNA-binding protein rad7</fullName>
    </submittedName>
</protein>
<name>A0A9W7XR64_9FUNG</name>
<evidence type="ECO:0000256" key="1">
    <source>
        <dbReference type="SAM" id="MobiDB-lite"/>
    </source>
</evidence>
<dbReference type="Gene3D" id="3.80.10.10">
    <property type="entry name" value="Ribonuclease Inhibitor"/>
    <property type="match status" value="2"/>
</dbReference>
<dbReference type="SUPFAM" id="SSF52047">
    <property type="entry name" value="RNI-like"/>
    <property type="match status" value="1"/>
</dbReference>
<dbReference type="GO" id="GO:0003677">
    <property type="term" value="F:DNA binding"/>
    <property type="evidence" value="ECO:0007669"/>
    <property type="project" value="UniProtKB-KW"/>
</dbReference>
<dbReference type="SMART" id="SM00367">
    <property type="entry name" value="LRR_CC"/>
    <property type="match status" value="8"/>
</dbReference>
<comment type="caution">
    <text evidence="2">The sequence shown here is derived from an EMBL/GenBank/DDBJ whole genome shotgun (WGS) entry which is preliminary data.</text>
</comment>
<organism evidence="2 3">
    <name type="scientific">Coemansia asiatica</name>
    <dbReference type="NCBI Taxonomy" id="1052880"/>
    <lineage>
        <taxon>Eukaryota</taxon>
        <taxon>Fungi</taxon>
        <taxon>Fungi incertae sedis</taxon>
        <taxon>Zoopagomycota</taxon>
        <taxon>Kickxellomycotina</taxon>
        <taxon>Kickxellomycetes</taxon>
        <taxon>Kickxellales</taxon>
        <taxon>Kickxellaceae</taxon>
        <taxon>Coemansia</taxon>
    </lineage>
</organism>
<dbReference type="AlphaFoldDB" id="A0A9W7XR64"/>
<accession>A0A9W7XR64</accession>
<dbReference type="EMBL" id="JANBOH010000005">
    <property type="protein sequence ID" value="KAJ1648418.1"/>
    <property type="molecule type" value="Genomic_DNA"/>
</dbReference>
<dbReference type="InterPro" id="IPR032675">
    <property type="entry name" value="LRR_dom_sf"/>
</dbReference>
<reference evidence="2" key="1">
    <citation type="submission" date="2022-07" db="EMBL/GenBank/DDBJ databases">
        <title>Phylogenomic reconstructions and comparative analyses of Kickxellomycotina fungi.</title>
        <authorList>
            <person name="Reynolds N.K."/>
            <person name="Stajich J.E."/>
            <person name="Barry K."/>
            <person name="Grigoriev I.V."/>
            <person name="Crous P."/>
            <person name="Smith M.E."/>
        </authorList>
    </citation>
    <scope>NUCLEOTIDE SEQUENCE</scope>
    <source>
        <strain evidence="2">NBRC 105413</strain>
    </source>
</reference>
<feature type="compositionally biased region" description="Basic residues" evidence="1">
    <location>
        <begin position="150"/>
        <end position="161"/>
    </location>
</feature>
<feature type="region of interest" description="Disordered" evidence="1">
    <location>
        <begin position="1"/>
        <end position="107"/>
    </location>
</feature>
<gene>
    <name evidence="2" type="primary">RAD7</name>
    <name evidence="2" type="ORF">LPJ64_000246</name>
</gene>
<evidence type="ECO:0000313" key="3">
    <source>
        <dbReference type="Proteomes" id="UP001145021"/>
    </source>
</evidence>